<keyword evidence="8" id="KW-0067">ATP-binding</keyword>
<dbReference type="EMBL" id="CP016908">
    <property type="protein sequence ID" value="APS00447.1"/>
    <property type="molecule type" value="Genomic_DNA"/>
</dbReference>
<evidence type="ECO:0000256" key="9">
    <source>
        <dbReference type="ARBA" id="ARBA00022909"/>
    </source>
</evidence>
<evidence type="ECO:0000256" key="12">
    <source>
        <dbReference type="ARBA" id="ARBA00033413"/>
    </source>
</evidence>
<evidence type="ECO:0000256" key="1">
    <source>
        <dbReference type="ARBA" id="ARBA00005051"/>
    </source>
</evidence>
<dbReference type="NCBIfam" id="TIGR01498">
    <property type="entry name" value="folK"/>
    <property type="match status" value="1"/>
</dbReference>
<dbReference type="PANTHER" id="PTHR43071">
    <property type="entry name" value="2-AMINO-4-HYDROXY-6-HYDROXYMETHYLDIHYDROPTERIDINE PYROPHOSPHOKINASE"/>
    <property type="match status" value="1"/>
</dbReference>
<evidence type="ECO:0000256" key="11">
    <source>
        <dbReference type="ARBA" id="ARBA00029766"/>
    </source>
</evidence>
<evidence type="ECO:0000256" key="4">
    <source>
        <dbReference type="ARBA" id="ARBA00016218"/>
    </source>
</evidence>
<evidence type="ECO:0000256" key="7">
    <source>
        <dbReference type="ARBA" id="ARBA00022777"/>
    </source>
</evidence>
<dbReference type="SUPFAM" id="SSF55083">
    <property type="entry name" value="6-hydroxymethyl-7,8-dihydropterin pyrophosphokinase, HPPK"/>
    <property type="match status" value="1"/>
</dbReference>
<evidence type="ECO:0000256" key="2">
    <source>
        <dbReference type="ARBA" id="ARBA00005810"/>
    </source>
</evidence>
<sequence>MVISVFPSFSDLFVLYQFGYTGIAHPFNTLFKKSAFDRFHVVCFLVLLAMAREKKAIFSAITIKQPHKTVFFLIQMLKLRGKEGMRRTVVGLGSNLGDRLGMLQAAVSALHACTPVLAVSKVYETQPIGPPQPLYLNAAVLFLWEGSPFELLTWLQTIESSLGRIRHERWGPRTIDMDILWIEGIAFDSTVLHIPHASLRERAFALIPFLELVPDAVDPENQAPFVCPPTGGVCSTLFSLEIPSVSSGSPIDDSLFVGSKK</sequence>
<evidence type="ECO:0000313" key="14">
    <source>
        <dbReference type="EMBL" id="APS00447.1"/>
    </source>
</evidence>
<evidence type="ECO:0000256" key="8">
    <source>
        <dbReference type="ARBA" id="ARBA00022840"/>
    </source>
</evidence>
<gene>
    <name evidence="14" type="ORF">BCY86_06980</name>
</gene>
<dbReference type="GO" id="GO:0016301">
    <property type="term" value="F:kinase activity"/>
    <property type="evidence" value="ECO:0007669"/>
    <property type="project" value="UniProtKB-KW"/>
</dbReference>
<dbReference type="InterPro" id="IPR000550">
    <property type="entry name" value="Hppk"/>
</dbReference>
<dbReference type="GO" id="GO:0046654">
    <property type="term" value="P:tetrahydrofolate biosynthetic process"/>
    <property type="evidence" value="ECO:0007669"/>
    <property type="project" value="UniProtKB-UniPathway"/>
</dbReference>
<dbReference type="Pfam" id="PF01288">
    <property type="entry name" value="HPPK"/>
    <property type="match status" value="1"/>
</dbReference>
<keyword evidence="9" id="KW-0289">Folate biosynthesis</keyword>
<evidence type="ECO:0000313" key="15">
    <source>
        <dbReference type="Proteomes" id="UP000185544"/>
    </source>
</evidence>
<dbReference type="PANTHER" id="PTHR43071:SF1">
    <property type="entry name" value="2-AMINO-4-HYDROXY-6-HYDROXYMETHYLDIHYDROPTERIDINE PYROPHOSPHOKINASE"/>
    <property type="match status" value="1"/>
</dbReference>
<comment type="similarity">
    <text evidence="2">Belongs to the HPPK family.</text>
</comment>
<dbReference type="CDD" id="cd00483">
    <property type="entry name" value="HPPK"/>
    <property type="match status" value="1"/>
</dbReference>
<dbReference type="GO" id="GO:0003848">
    <property type="term" value="F:2-amino-4-hydroxy-6-hydroxymethyldihydropteridine diphosphokinase activity"/>
    <property type="evidence" value="ECO:0007669"/>
    <property type="project" value="UniProtKB-EC"/>
</dbReference>
<keyword evidence="5" id="KW-0808">Transferase</keyword>
<keyword evidence="6" id="KW-0547">Nucleotide-binding</keyword>
<dbReference type="InterPro" id="IPR035907">
    <property type="entry name" value="Hppk_sf"/>
</dbReference>
<dbReference type="GO" id="GO:0046656">
    <property type="term" value="P:folic acid biosynthetic process"/>
    <property type="evidence" value="ECO:0007669"/>
    <property type="project" value="UniProtKB-KW"/>
</dbReference>
<evidence type="ECO:0000256" key="10">
    <source>
        <dbReference type="ARBA" id="ARBA00029409"/>
    </source>
</evidence>
<organism evidence="14 15">
    <name type="scientific">Pajaroellobacter abortibovis</name>
    <dbReference type="NCBI Taxonomy" id="1882918"/>
    <lineage>
        <taxon>Bacteria</taxon>
        <taxon>Pseudomonadati</taxon>
        <taxon>Myxococcota</taxon>
        <taxon>Polyangia</taxon>
        <taxon>Polyangiales</taxon>
        <taxon>Polyangiaceae</taxon>
    </lineage>
</organism>
<name>A0A1L6MYB9_9BACT</name>
<dbReference type="AlphaFoldDB" id="A0A1L6MYB9"/>
<dbReference type="STRING" id="1882918.BCY86_06980"/>
<comment type="pathway">
    <text evidence="1">Cofactor biosynthesis; tetrahydrofolate biosynthesis; 2-amino-4-hydroxy-6-hydroxymethyl-7,8-dihydropteridine diphosphate from 7,8-dihydroneopterin triphosphate: step 4/4.</text>
</comment>
<keyword evidence="15" id="KW-1185">Reference proteome</keyword>
<accession>A0A1L6MYB9</accession>
<proteinExistence type="inferred from homology"/>
<keyword evidence="7 14" id="KW-0418">Kinase</keyword>
<dbReference type="EC" id="2.7.6.3" evidence="3"/>
<protein>
    <recommendedName>
        <fullName evidence="4">2-amino-4-hydroxy-6-hydroxymethyldihydropteridine pyrophosphokinase</fullName>
        <ecNumber evidence="3">2.7.6.3</ecNumber>
    </recommendedName>
    <alternativeName>
        <fullName evidence="11">6-hydroxymethyl-7,8-dihydropterin pyrophosphokinase</fullName>
    </alternativeName>
    <alternativeName>
        <fullName evidence="12">7,8-dihydro-6-hydroxymethylpterin-pyrophosphokinase</fullName>
    </alternativeName>
</protein>
<comment type="function">
    <text evidence="10">Catalyzes the transfer of pyrophosphate from adenosine triphosphate (ATP) to 6-hydroxymethyl-7,8-dihydropterin, an enzymatic step in folate biosynthesis pathway.</text>
</comment>
<dbReference type="OrthoDB" id="9808041at2"/>
<dbReference type="Gene3D" id="3.30.70.560">
    <property type="entry name" value="7,8-Dihydro-6-hydroxymethylpterin-pyrophosphokinase HPPK"/>
    <property type="match status" value="1"/>
</dbReference>
<evidence type="ECO:0000259" key="13">
    <source>
        <dbReference type="Pfam" id="PF01288"/>
    </source>
</evidence>
<dbReference type="UniPathway" id="UPA00077">
    <property type="reaction ID" value="UER00155"/>
</dbReference>
<dbReference type="KEGG" id="pabo:BCY86_06980"/>
<dbReference type="GO" id="GO:0005524">
    <property type="term" value="F:ATP binding"/>
    <property type="evidence" value="ECO:0007669"/>
    <property type="project" value="UniProtKB-KW"/>
</dbReference>
<reference evidence="14 15" key="1">
    <citation type="submission" date="2016-08" db="EMBL/GenBank/DDBJ databases">
        <title>Identification and validation of antigenic proteins from Pajaroellobacter abortibovis using de-novo genome sequence assembly and reverse vaccinology.</title>
        <authorList>
            <person name="Welly B.T."/>
            <person name="Miller M.R."/>
            <person name="Stott J.L."/>
            <person name="Blanchard M.T."/>
            <person name="Islas-Trejo A.D."/>
            <person name="O'Rourke S.M."/>
            <person name="Young A.E."/>
            <person name="Medrano J.F."/>
            <person name="Van Eenennaam A.L."/>
        </authorList>
    </citation>
    <scope>NUCLEOTIDE SEQUENCE [LARGE SCALE GENOMIC DNA]</scope>
    <source>
        <strain evidence="14 15">BTF92-0548A/99-0131</strain>
    </source>
</reference>
<dbReference type="Proteomes" id="UP000185544">
    <property type="component" value="Chromosome"/>
</dbReference>
<evidence type="ECO:0000256" key="3">
    <source>
        <dbReference type="ARBA" id="ARBA00013253"/>
    </source>
</evidence>
<feature type="domain" description="7,8-dihydro-6-hydroxymethylpterin-pyrophosphokinase" evidence="13">
    <location>
        <begin position="89"/>
        <end position="214"/>
    </location>
</feature>
<evidence type="ECO:0000256" key="6">
    <source>
        <dbReference type="ARBA" id="ARBA00022741"/>
    </source>
</evidence>
<evidence type="ECO:0000256" key="5">
    <source>
        <dbReference type="ARBA" id="ARBA00022679"/>
    </source>
</evidence>